<comment type="caution">
    <text evidence="9">Lacks conserved residue(s) required for the propagation of feature annotation.</text>
</comment>
<keyword evidence="9" id="KW-0539">Nucleus</keyword>
<comment type="pathway">
    <text evidence="9">Carbohydrate metabolism; D-ribose degradation; D-ribose 5-phosphate from beta-D-ribopyranose: step 2/2.</text>
</comment>
<dbReference type="PANTHER" id="PTHR10584:SF166">
    <property type="entry name" value="RIBOKINASE"/>
    <property type="match status" value="1"/>
</dbReference>
<gene>
    <name evidence="11" type="ORF">L798_03133</name>
</gene>
<dbReference type="PRINTS" id="PR00990">
    <property type="entry name" value="RIBOKINASE"/>
</dbReference>
<dbReference type="Gene3D" id="3.40.1190.20">
    <property type="match status" value="2"/>
</dbReference>
<dbReference type="Proteomes" id="UP000027135">
    <property type="component" value="Unassembled WGS sequence"/>
</dbReference>
<dbReference type="UniPathway" id="UPA00916">
    <property type="reaction ID" value="UER00889"/>
</dbReference>
<dbReference type="GO" id="GO:0019303">
    <property type="term" value="P:D-ribose catabolic process"/>
    <property type="evidence" value="ECO:0007669"/>
    <property type="project" value="UniProtKB-UniRule"/>
</dbReference>
<evidence type="ECO:0000256" key="4">
    <source>
        <dbReference type="ARBA" id="ARBA00022777"/>
    </source>
</evidence>
<evidence type="ECO:0000256" key="6">
    <source>
        <dbReference type="ARBA" id="ARBA00022842"/>
    </source>
</evidence>
<feature type="binding site" evidence="9">
    <location>
        <position position="186"/>
    </location>
    <ligand>
        <name>ATP</name>
        <dbReference type="ChEBI" id="CHEBI:30616"/>
    </ligand>
</feature>
<dbReference type="OrthoDB" id="415590at2759"/>
<comment type="cofactor">
    <cofactor evidence="9">
        <name>Mg(2+)</name>
        <dbReference type="ChEBI" id="CHEBI:18420"/>
    </cofactor>
    <text evidence="9">Requires a divalent cation, most likely magnesium in vivo, as an electrophilic catalyst to aid phosphoryl group transfer. It is the chelate of the metal and the nucleotide that is the actual substrate.</text>
</comment>
<dbReference type="InterPro" id="IPR011611">
    <property type="entry name" value="PfkB_dom"/>
</dbReference>
<evidence type="ECO:0000256" key="3">
    <source>
        <dbReference type="ARBA" id="ARBA00022741"/>
    </source>
</evidence>
<dbReference type="GO" id="GO:0005829">
    <property type="term" value="C:cytosol"/>
    <property type="evidence" value="ECO:0007669"/>
    <property type="project" value="TreeGrafter"/>
</dbReference>
<dbReference type="PANTHER" id="PTHR10584">
    <property type="entry name" value="SUGAR KINASE"/>
    <property type="match status" value="1"/>
</dbReference>
<evidence type="ECO:0000256" key="2">
    <source>
        <dbReference type="ARBA" id="ARBA00022723"/>
    </source>
</evidence>
<keyword evidence="7 9" id="KW-0630">Potassium</keyword>
<feature type="binding site" evidence="9">
    <location>
        <position position="189"/>
    </location>
    <ligand>
        <name>K(+)</name>
        <dbReference type="ChEBI" id="CHEBI:29103"/>
    </ligand>
</feature>
<dbReference type="AlphaFoldDB" id="A0A067RC70"/>
<evidence type="ECO:0000313" key="11">
    <source>
        <dbReference type="EMBL" id="KDR21357.1"/>
    </source>
</evidence>
<feature type="binding site" evidence="9">
    <location>
        <begin position="40"/>
        <end position="44"/>
    </location>
    <ligand>
        <name>substrate</name>
    </ligand>
</feature>
<dbReference type="OMA" id="CFARHYV"/>
<comment type="similarity">
    <text evidence="9">Belongs to the carbohydrate kinase PfkB family. Ribokinase subfamily.</text>
</comment>
<feature type="binding site" evidence="9">
    <location>
        <position position="230"/>
    </location>
    <ligand>
        <name>K(+)</name>
        <dbReference type="ChEBI" id="CHEBI:29103"/>
    </ligand>
</feature>
<keyword evidence="1 9" id="KW-0808">Transferase</keyword>
<evidence type="ECO:0000259" key="10">
    <source>
        <dbReference type="Pfam" id="PF00294"/>
    </source>
</evidence>
<dbReference type="STRING" id="136037.A0A067RC70"/>
<comment type="catalytic activity">
    <reaction evidence="9">
        <text>D-ribose + ATP = D-ribose 5-phosphate + ADP + H(+)</text>
        <dbReference type="Rhea" id="RHEA:13697"/>
        <dbReference type="ChEBI" id="CHEBI:15378"/>
        <dbReference type="ChEBI" id="CHEBI:30616"/>
        <dbReference type="ChEBI" id="CHEBI:47013"/>
        <dbReference type="ChEBI" id="CHEBI:78346"/>
        <dbReference type="ChEBI" id="CHEBI:456216"/>
        <dbReference type="EC" id="2.7.1.15"/>
    </reaction>
</comment>
<dbReference type="HAMAP" id="MF_01987">
    <property type="entry name" value="Ribokinase"/>
    <property type="match status" value="1"/>
</dbReference>
<feature type="active site" description="Proton acceptor" evidence="9">
    <location>
        <position position="193"/>
    </location>
</feature>
<evidence type="ECO:0000256" key="8">
    <source>
        <dbReference type="ARBA" id="ARBA00023277"/>
    </source>
</evidence>
<comment type="function">
    <text evidence="9">Catalyzes the phosphorylation of ribose at O-5 in a reaction requiring ATP and magnesium. The resulting D-ribose-5-phosphate can then be used either for sythesis of nucleotides, histidine, and tryptophan, or as a component of the pentose phosphate pathway.</text>
</comment>
<comment type="activity regulation">
    <text evidence="9">Activated by a monovalent cation that binds near, but not in, the active site. The most likely occupant of the site in vivo is potassium. Ion binding induces a conformational change that may alter substrate affinity.</text>
</comment>
<dbReference type="GO" id="GO:0046872">
    <property type="term" value="F:metal ion binding"/>
    <property type="evidence" value="ECO:0007669"/>
    <property type="project" value="UniProtKB-KW"/>
</dbReference>
<keyword evidence="3 9" id="KW-0547">Nucleotide-binding</keyword>
<feature type="binding site" evidence="9">
    <location>
        <position position="228"/>
    </location>
    <ligand>
        <name>K(+)</name>
        <dbReference type="ChEBI" id="CHEBI:29103"/>
    </ligand>
</feature>
<name>A0A067RC70_ZOONE</name>
<dbReference type="GO" id="GO:0005634">
    <property type="term" value="C:nucleus"/>
    <property type="evidence" value="ECO:0007669"/>
    <property type="project" value="UniProtKB-SubCell"/>
</dbReference>
<keyword evidence="12" id="KW-1185">Reference proteome</keyword>
<keyword evidence="4 9" id="KW-0418">Kinase</keyword>
<dbReference type="SUPFAM" id="SSF53613">
    <property type="entry name" value="Ribokinase-like"/>
    <property type="match status" value="1"/>
</dbReference>
<dbReference type="InterPro" id="IPR002139">
    <property type="entry name" value="Ribo/fructo_kinase"/>
</dbReference>
<sequence>MNSKIVVIGSCNIDLQCFTSRLPRPGETLHGSLFRKGFGGKGANQCVAAAKLGASTAMVARLGDDSFGQDFLEALKSNKINTDFVHITNGISSGMAQITVSDNGENTIVIVAGANNKLSVSDIQQASEIIKIASVVVVQFETPIETTIEALKITKKGKGIAITNAAPATANPDPLVFNLSDMFCVNESEGAGDMFVGSLAFYLACYPELPMKEIVKRSCEMATVSVQKHGTQTSFPTKDDLPAELFMKCSSFK</sequence>
<dbReference type="EC" id="2.7.1.15" evidence="9"/>
<dbReference type="FunCoup" id="A0A067RC70">
    <property type="interactions" value="645"/>
</dbReference>
<organism evidence="11 12">
    <name type="scientific">Zootermopsis nevadensis</name>
    <name type="common">Dampwood termite</name>
    <dbReference type="NCBI Taxonomy" id="136037"/>
    <lineage>
        <taxon>Eukaryota</taxon>
        <taxon>Metazoa</taxon>
        <taxon>Ecdysozoa</taxon>
        <taxon>Arthropoda</taxon>
        <taxon>Hexapoda</taxon>
        <taxon>Insecta</taxon>
        <taxon>Pterygota</taxon>
        <taxon>Neoptera</taxon>
        <taxon>Polyneoptera</taxon>
        <taxon>Dictyoptera</taxon>
        <taxon>Blattodea</taxon>
        <taxon>Blattoidea</taxon>
        <taxon>Termitoidae</taxon>
        <taxon>Termopsidae</taxon>
        <taxon>Zootermopsis</taxon>
    </lineage>
</organism>
<feature type="binding site" evidence="9">
    <location>
        <position position="193"/>
    </location>
    <ligand>
        <name>substrate</name>
    </ligand>
</feature>
<feature type="binding site" evidence="9">
    <location>
        <position position="234"/>
    </location>
    <ligand>
        <name>K(+)</name>
        <dbReference type="ChEBI" id="CHEBI:29103"/>
    </ligand>
</feature>
<reference evidence="11 12" key="1">
    <citation type="journal article" date="2014" name="Nat. Commun.">
        <title>Molecular traces of alternative social organization in a termite genome.</title>
        <authorList>
            <person name="Terrapon N."/>
            <person name="Li C."/>
            <person name="Robertson H.M."/>
            <person name="Ji L."/>
            <person name="Meng X."/>
            <person name="Booth W."/>
            <person name="Chen Z."/>
            <person name="Childers C.P."/>
            <person name="Glastad K.M."/>
            <person name="Gokhale K."/>
            <person name="Gowin J."/>
            <person name="Gronenberg W."/>
            <person name="Hermansen R.A."/>
            <person name="Hu H."/>
            <person name="Hunt B.G."/>
            <person name="Huylmans A.K."/>
            <person name="Khalil S.M."/>
            <person name="Mitchell R.D."/>
            <person name="Munoz-Torres M.C."/>
            <person name="Mustard J.A."/>
            <person name="Pan H."/>
            <person name="Reese J.T."/>
            <person name="Scharf M.E."/>
            <person name="Sun F."/>
            <person name="Vogel H."/>
            <person name="Xiao J."/>
            <person name="Yang W."/>
            <person name="Yang Z."/>
            <person name="Yang Z."/>
            <person name="Zhou J."/>
            <person name="Zhu J."/>
            <person name="Brent C.S."/>
            <person name="Elsik C.G."/>
            <person name="Goodisman M.A."/>
            <person name="Liberles D.A."/>
            <person name="Roe R.M."/>
            <person name="Vargo E.L."/>
            <person name="Vilcinskas A."/>
            <person name="Wang J."/>
            <person name="Bornberg-Bauer E."/>
            <person name="Korb J."/>
            <person name="Zhang G."/>
            <person name="Liebig J."/>
        </authorList>
    </citation>
    <scope>NUCLEOTIDE SEQUENCE [LARGE SCALE GENOMIC DNA]</scope>
    <source>
        <tissue evidence="11">Whole organism</tissue>
    </source>
</reference>
<comment type="subunit">
    <text evidence="9">Homodimer.</text>
</comment>
<accession>A0A067RC70</accession>
<evidence type="ECO:0000256" key="1">
    <source>
        <dbReference type="ARBA" id="ARBA00022679"/>
    </source>
</evidence>
<dbReference type="EMBL" id="KK852559">
    <property type="protein sequence ID" value="KDR21357.1"/>
    <property type="molecule type" value="Genomic_DNA"/>
</dbReference>
<keyword evidence="6 9" id="KW-0460">Magnesium</keyword>
<proteinExistence type="inferred from homology"/>
<dbReference type="InterPro" id="IPR011877">
    <property type="entry name" value="Ribokinase"/>
</dbReference>
<evidence type="ECO:0000256" key="9">
    <source>
        <dbReference type="HAMAP-Rule" id="MF_03215"/>
    </source>
</evidence>
<feature type="domain" description="Carbohydrate kinase PfkB" evidence="10">
    <location>
        <begin position="3"/>
        <end position="189"/>
    </location>
</feature>
<dbReference type="Pfam" id="PF00294">
    <property type="entry name" value="PfkB"/>
    <property type="match status" value="1"/>
</dbReference>
<evidence type="ECO:0000256" key="7">
    <source>
        <dbReference type="ARBA" id="ARBA00022958"/>
    </source>
</evidence>
<keyword evidence="8 9" id="KW-0119">Carbohydrate metabolism</keyword>
<keyword evidence="9" id="KW-0963">Cytoplasm</keyword>
<comment type="subcellular location">
    <subcellularLocation>
        <location evidence="9">Cytoplasm</location>
    </subcellularLocation>
    <subcellularLocation>
        <location evidence="9">Nucleus</location>
    </subcellularLocation>
</comment>
<dbReference type="eggNOG" id="KOG2855">
    <property type="taxonomic scope" value="Eukaryota"/>
</dbReference>
<evidence type="ECO:0000256" key="5">
    <source>
        <dbReference type="ARBA" id="ARBA00022840"/>
    </source>
</evidence>
<dbReference type="InParanoid" id="A0A067RC70"/>
<dbReference type="GO" id="GO:0005524">
    <property type="term" value="F:ATP binding"/>
    <property type="evidence" value="ECO:0007669"/>
    <property type="project" value="UniProtKB-UniRule"/>
</dbReference>
<keyword evidence="5 9" id="KW-0067">ATP-binding</keyword>
<keyword evidence="2 9" id="KW-0479">Metal-binding</keyword>
<feature type="binding site" evidence="9">
    <location>
        <position position="225"/>
    </location>
    <ligand>
        <name>K(+)</name>
        <dbReference type="ChEBI" id="CHEBI:29103"/>
    </ligand>
</feature>
<evidence type="ECO:0000313" key="12">
    <source>
        <dbReference type="Proteomes" id="UP000027135"/>
    </source>
</evidence>
<dbReference type="GO" id="GO:0004747">
    <property type="term" value="F:ribokinase activity"/>
    <property type="evidence" value="ECO:0007669"/>
    <property type="project" value="UniProtKB-UniRule"/>
</dbReference>
<feature type="binding site" evidence="9">
    <location>
        <position position="141"/>
    </location>
    <ligand>
        <name>substrate</name>
    </ligand>
</feature>
<feature type="binding site" evidence="9">
    <location>
        <begin position="12"/>
        <end position="14"/>
    </location>
    <ligand>
        <name>substrate</name>
    </ligand>
</feature>
<feature type="binding site" evidence="9">
    <location>
        <begin position="192"/>
        <end position="193"/>
    </location>
    <ligand>
        <name>ATP</name>
        <dbReference type="ChEBI" id="CHEBI:30616"/>
    </ligand>
</feature>
<dbReference type="InterPro" id="IPR029056">
    <property type="entry name" value="Ribokinase-like"/>
</dbReference>
<protein>
    <recommendedName>
        <fullName evidence="9">Ribokinase</fullName>
        <shortName evidence="9">RK</shortName>
        <ecNumber evidence="9">2.7.1.15</ecNumber>
    </recommendedName>
</protein>
<dbReference type="CDD" id="cd01174">
    <property type="entry name" value="ribokinase"/>
    <property type="match status" value="1"/>
</dbReference>